<keyword evidence="3" id="KW-1185">Reference proteome</keyword>
<reference evidence="2 3" key="1">
    <citation type="submission" date="2010-03" db="EMBL/GenBank/DDBJ databases">
        <authorList>
            <consortium name="The Broad Institute Genome Sequencing Platform"/>
            <person name="Ward D."/>
            <person name="Earl A."/>
            <person name="Feldgarden M."/>
            <person name="Gevers D."/>
            <person name="Young S."/>
            <person name="Zeng Q."/>
            <person name="Koehrsen M."/>
            <person name="Alvarado L."/>
            <person name="Berlin A.M."/>
            <person name="Borenstein D."/>
            <person name="Chapman S.B."/>
            <person name="Chen Z."/>
            <person name="Engels R."/>
            <person name="Freedman E."/>
            <person name="Gellesch M."/>
            <person name="Goldberg J."/>
            <person name="Griggs A."/>
            <person name="Gujja S."/>
            <person name="Heilman E.R."/>
            <person name="Heiman D.I."/>
            <person name="Hepburn T.A."/>
            <person name="Howarth C."/>
            <person name="Jen D."/>
            <person name="Larson L."/>
            <person name="Mehta T."/>
            <person name="Park D."/>
            <person name="Pearson M."/>
            <person name="Richards J."/>
            <person name="Roberts A."/>
            <person name="Saif S."/>
            <person name="Shea T.D."/>
            <person name="Shenoy N."/>
            <person name="Sisk P."/>
            <person name="Stolte C."/>
            <person name="Sykes S.N."/>
            <person name="Walk T."/>
            <person name="White J."/>
            <person name="Yandava C."/>
            <person name="Izard J."/>
            <person name="Baranova O.V."/>
            <person name="Blanton J.M."/>
            <person name="Tanner A.C."/>
            <person name="Dewhirst F."/>
            <person name="Haas B."/>
            <person name="Nusbaum C."/>
            <person name="Birren B."/>
        </authorList>
    </citation>
    <scope>NUCLEOTIDE SEQUENCE [LARGE SCALE GENOMIC DNA]</scope>
    <source>
        <strain evidence="2 3">ATCC 29453</strain>
    </source>
</reference>
<evidence type="ECO:0000259" key="1">
    <source>
        <dbReference type="Pfam" id="PF22322"/>
    </source>
</evidence>
<dbReference type="OrthoDB" id="6458461at2"/>
<dbReference type="InterPro" id="IPR054246">
    <property type="entry name" value="DUF6973"/>
</dbReference>
<reference evidence="2 3" key="2">
    <citation type="submission" date="2011-10" db="EMBL/GenBank/DDBJ databases">
        <title>The Genome Sequence of Simonsiella muelleri ATCC 29453.</title>
        <authorList>
            <consortium name="The Broad Institute Genome Sequencing Platform"/>
            <consortium name="The Broad Institute Genome Sequencing Center for Infectious Disease"/>
            <person name="Earl A."/>
            <person name="Ward D."/>
            <person name="Feldgarden M."/>
            <person name="Gevers D."/>
            <person name="Izard J."/>
            <person name="Baranova O.V."/>
            <person name="Blanton J.M."/>
            <person name="Tanner A.C."/>
            <person name="Dewhirst F."/>
            <person name="Young S.K."/>
            <person name="Zeng Q."/>
            <person name="Gargeya S."/>
            <person name="Fitzgerald M."/>
            <person name="Haas B."/>
            <person name="Abouelleil A."/>
            <person name="Alvarado L."/>
            <person name="Arachchi H.M."/>
            <person name="Berlin A."/>
            <person name="Brown A."/>
            <person name="Chapman S.B."/>
            <person name="Chen Z."/>
            <person name="Dunbar C."/>
            <person name="Freedman E."/>
            <person name="Gearin G."/>
            <person name="Goldberg J."/>
            <person name="Griggs A."/>
            <person name="Gujja S."/>
            <person name="Heiman D."/>
            <person name="Howarth C."/>
            <person name="Larson L."/>
            <person name="Lui A."/>
            <person name="MacDonald P.J.P."/>
            <person name="Montmayeur A."/>
            <person name="Murphy C."/>
            <person name="Neiman D."/>
            <person name="Pearson M."/>
            <person name="Priest M."/>
            <person name="Roberts A."/>
            <person name="Saif S."/>
            <person name="Shea T."/>
            <person name="Shenoy N."/>
            <person name="Sisk P."/>
            <person name="Stolte C."/>
            <person name="Sykes S."/>
            <person name="Wortman J."/>
            <person name="Nusbaum C."/>
            <person name="Birren B."/>
        </authorList>
    </citation>
    <scope>NUCLEOTIDE SEQUENCE [LARGE SCALE GENOMIC DNA]</scope>
    <source>
        <strain evidence="2 3">ATCC 29453</strain>
    </source>
</reference>
<accession>V9HB62</accession>
<dbReference type="RefSeq" id="WP_002642748.1">
    <property type="nucleotide sequence ID" value="NZ_JH815308.1"/>
</dbReference>
<dbReference type="EMBL" id="ADCY02000052">
    <property type="protein sequence ID" value="EFG30348.2"/>
    <property type="molecule type" value="Genomic_DNA"/>
</dbReference>
<dbReference type="Proteomes" id="UP000017813">
    <property type="component" value="Unassembled WGS sequence"/>
</dbReference>
<evidence type="ECO:0000313" key="3">
    <source>
        <dbReference type="Proteomes" id="UP000017813"/>
    </source>
</evidence>
<dbReference type="AlphaFoldDB" id="V9HB62"/>
<feature type="domain" description="DUF6973" evidence="1">
    <location>
        <begin position="55"/>
        <end position="161"/>
    </location>
</feature>
<dbReference type="HOGENOM" id="CLU_1303817_0_0_4"/>
<dbReference type="STRING" id="641147.HMPREF9021_01845"/>
<gene>
    <name evidence="2" type="ORF">HMPREF9021_01845</name>
</gene>
<proteinExistence type="predicted"/>
<name>V9HB62_9NEIS</name>
<comment type="caution">
    <text evidence="2">The sequence shown here is derived from an EMBL/GenBank/DDBJ whole genome shotgun (WGS) entry which is preliminary data.</text>
</comment>
<organism evidence="2 3">
    <name type="scientific">Simonsiella muelleri ATCC 29453</name>
    <dbReference type="NCBI Taxonomy" id="641147"/>
    <lineage>
        <taxon>Bacteria</taxon>
        <taxon>Pseudomonadati</taxon>
        <taxon>Pseudomonadota</taxon>
        <taxon>Betaproteobacteria</taxon>
        <taxon>Neisseriales</taxon>
        <taxon>Neisseriaceae</taxon>
        <taxon>Simonsiella</taxon>
    </lineage>
</organism>
<evidence type="ECO:0000313" key="2">
    <source>
        <dbReference type="EMBL" id="EFG30348.2"/>
    </source>
</evidence>
<dbReference type="Pfam" id="PF22322">
    <property type="entry name" value="DUF6973"/>
    <property type="match status" value="1"/>
</dbReference>
<dbReference type="eggNOG" id="COG3210">
    <property type="taxonomic scope" value="Bacteria"/>
</dbReference>
<sequence>MAFLQLTTLLIATVMGTGCHNIESTFKDKPQLLKFATQHPIAAAAIGKEDGSLNITSSAIRFSTRVGLDNSKNGDGRGTEVNALRHSLWQATIAARFNADIATAAGNAYEKNINNRKSTQYTDRYAADEAVDLRNNAIGRKIGIAHRSDNMKQLTVHLLTEYRDHGLWTASSSKINQRTVWTISQTKLPISKYNQAIKQLNNLDEYGMTPQERTKLQK</sequence>
<protein>
    <recommendedName>
        <fullName evidence="1">DUF6973 domain-containing protein</fullName>
    </recommendedName>
</protein>